<reference evidence="1" key="1">
    <citation type="submission" date="2022-07" db="EMBL/GenBank/DDBJ databases">
        <authorList>
            <consortium name="DAFM: The Division of Animal and Food Microbiology"/>
        </authorList>
    </citation>
    <scope>NUCLEOTIDE SEQUENCE</scope>
    <source>
        <strain evidence="1">19MO01SH01-2</strain>
    </source>
</reference>
<evidence type="ECO:0000313" key="1">
    <source>
        <dbReference type="EMBL" id="EKT4091682.1"/>
    </source>
</evidence>
<name>A0AAI9BXX4_STEMA</name>
<accession>A0AAI9BXX4</accession>
<gene>
    <name evidence="1" type="ORF">QEG23_001176</name>
</gene>
<protein>
    <submittedName>
        <fullName evidence="1">Uncharacterized protein</fullName>
    </submittedName>
</protein>
<comment type="caution">
    <text evidence="1">The sequence shown here is derived from an EMBL/GenBank/DDBJ whole genome shotgun (WGS) entry which is preliminary data.</text>
</comment>
<proteinExistence type="predicted"/>
<sequence length="200" mass="21651">MAPPLNLLYLSRGWTGSCPAFFVAPRQSIQAKTGLSKDGFSQLFPKAMTGILPVLREMFPGKAMLTVEDVARVLNRTGAGGYEQTRDQLSRGLIVPGLRKFGGSWLVPITTLAAALDGLVETDGTGRSTPKALPATHTVISAEPLVPRRAGRMPTRAKQRLELQQTRASQFWPLVLSTLRGWELDAALPPPAAPLPRNPF</sequence>
<dbReference type="Proteomes" id="UP001218208">
    <property type="component" value="Unassembled WGS sequence"/>
</dbReference>
<dbReference type="EMBL" id="ABLOJW010000005">
    <property type="protein sequence ID" value="EKT4091682.1"/>
    <property type="molecule type" value="Genomic_DNA"/>
</dbReference>
<dbReference type="AlphaFoldDB" id="A0AAI9BXX4"/>
<organism evidence="1 2">
    <name type="scientific">Stenotrophomonas maltophilia</name>
    <name type="common">Pseudomonas maltophilia</name>
    <name type="synonym">Xanthomonas maltophilia</name>
    <dbReference type="NCBI Taxonomy" id="40324"/>
    <lineage>
        <taxon>Bacteria</taxon>
        <taxon>Pseudomonadati</taxon>
        <taxon>Pseudomonadota</taxon>
        <taxon>Gammaproteobacteria</taxon>
        <taxon>Lysobacterales</taxon>
        <taxon>Lysobacteraceae</taxon>
        <taxon>Stenotrophomonas</taxon>
        <taxon>Stenotrophomonas maltophilia group</taxon>
    </lineage>
</organism>
<evidence type="ECO:0000313" key="2">
    <source>
        <dbReference type="Proteomes" id="UP001218208"/>
    </source>
</evidence>
<dbReference type="RefSeq" id="WP_162622078.1">
    <property type="nucleotide sequence ID" value="NZ_CP029773.1"/>
</dbReference>